<feature type="signal peptide" evidence="5">
    <location>
        <begin position="1"/>
        <end position="24"/>
    </location>
</feature>
<evidence type="ECO:0000313" key="8">
    <source>
        <dbReference type="Proteomes" id="UP000199150"/>
    </source>
</evidence>
<evidence type="ECO:0000313" key="7">
    <source>
        <dbReference type="EMBL" id="SCW57385.1"/>
    </source>
</evidence>
<dbReference type="OrthoDB" id="7173453at2"/>
<evidence type="ECO:0000256" key="1">
    <source>
        <dbReference type="ARBA" id="ARBA00004459"/>
    </source>
</evidence>
<evidence type="ECO:0000256" key="5">
    <source>
        <dbReference type="SAM" id="SignalP"/>
    </source>
</evidence>
<protein>
    <recommendedName>
        <fullName evidence="3">17 kDa surface antigen</fullName>
    </recommendedName>
</protein>
<evidence type="ECO:0000256" key="3">
    <source>
        <dbReference type="ARBA" id="ARBA00015281"/>
    </source>
</evidence>
<comment type="subcellular location">
    <subcellularLocation>
        <location evidence="1">Cell outer membrane</location>
        <topology evidence="1">Lipid-anchor</topology>
    </subcellularLocation>
</comment>
<keyword evidence="5" id="KW-0732">Signal</keyword>
<comment type="similarity">
    <text evidence="2">Belongs to the rickettsiale 17 kDa surface antigen family.</text>
</comment>
<proteinExistence type="inferred from homology"/>
<keyword evidence="4" id="KW-0449">Lipoprotein</keyword>
<dbReference type="RefSeq" id="WP_090647145.1">
    <property type="nucleotide sequence ID" value="NZ_CBCRYE010000006.1"/>
</dbReference>
<dbReference type="AlphaFoldDB" id="A0A1G4RLJ5"/>
<dbReference type="InterPro" id="IPR008816">
    <property type="entry name" value="Gly_zipper_2TM_dom"/>
</dbReference>
<dbReference type="Pfam" id="PF05433">
    <property type="entry name" value="Rick_17kDa_Anti"/>
    <property type="match status" value="1"/>
</dbReference>
<accession>A0A1G4RLJ5</accession>
<dbReference type="Proteomes" id="UP000199150">
    <property type="component" value="Unassembled WGS sequence"/>
</dbReference>
<sequence>MKPLITNTCLIAGAALMLAQPVLAQTNDTQGDTLRPYSQQELRRAYEQGRADQARDSGYPAPVRAGREPVGYCYQRQASARATGTIVGAVLGGVVGNGLSNRWNRGGNTIGGALVGGMLGNAVGSDSVPCYQDAYYSYDDGGYYAPPPPPRGYVTVFFSSSPGYGYGYHHYRGRPYYGRHW</sequence>
<evidence type="ECO:0000259" key="6">
    <source>
        <dbReference type="Pfam" id="PF05433"/>
    </source>
</evidence>
<keyword evidence="8" id="KW-1185">Reference proteome</keyword>
<feature type="chain" id="PRO_5011757746" description="17 kDa surface antigen" evidence="5">
    <location>
        <begin position="25"/>
        <end position="181"/>
    </location>
</feature>
<organism evidence="7 8">
    <name type="scientific">Asticcacaulis taihuensis</name>
    <dbReference type="NCBI Taxonomy" id="260084"/>
    <lineage>
        <taxon>Bacteria</taxon>
        <taxon>Pseudomonadati</taxon>
        <taxon>Pseudomonadota</taxon>
        <taxon>Alphaproteobacteria</taxon>
        <taxon>Caulobacterales</taxon>
        <taxon>Caulobacteraceae</taxon>
        <taxon>Asticcacaulis</taxon>
    </lineage>
</organism>
<dbReference type="EMBL" id="FMTS01000002">
    <property type="protein sequence ID" value="SCW57385.1"/>
    <property type="molecule type" value="Genomic_DNA"/>
</dbReference>
<dbReference type="GO" id="GO:0009279">
    <property type="term" value="C:cell outer membrane"/>
    <property type="evidence" value="ECO:0007669"/>
    <property type="project" value="UniProtKB-SubCell"/>
</dbReference>
<evidence type="ECO:0000256" key="2">
    <source>
        <dbReference type="ARBA" id="ARBA00008681"/>
    </source>
</evidence>
<reference evidence="8" key="1">
    <citation type="submission" date="2016-10" db="EMBL/GenBank/DDBJ databases">
        <authorList>
            <person name="Varghese N."/>
            <person name="Submissions S."/>
        </authorList>
    </citation>
    <scope>NUCLEOTIDE SEQUENCE [LARGE SCALE GENOMIC DNA]</scope>
    <source>
        <strain evidence="8">CGMCC 1.3431</strain>
    </source>
</reference>
<name>A0A1G4RLJ5_9CAUL</name>
<feature type="domain" description="Glycine zipper 2TM" evidence="6">
    <location>
        <begin position="84"/>
        <end position="124"/>
    </location>
</feature>
<evidence type="ECO:0000256" key="4">
    <source>
        <dbReference type="ARBA" id="ARBA00023288"/>
    </source>
</evidence>
<gene>
    <name evidence="7" type="ORF">SAMN02927928_2020</name>
</gene>
<dbReference type="STRING" id="260084.SAMN02927928_2020"/>